<dbReference type="RefSeq" id="WP_377256453.1">
    <property type="nucleotide sequence ID" value="NZ_JBHLUH010000060.1"/>
</dbReference>
<dbReference type="Gene3D" id="2.60.120.10">
    <property type="entry name" value="Jelly Rolls"/>
    <property type="match status" value="1"/>
</dbReference>
<name>A0ABV6MB29_9ACTN</name>
<evidence type="ECO:0000313" key="2">
    <source>
        <dbReference type="Proteomes" id="UP001589867"/>
    </source>
</evidence>
<sequence>MTEKNVVTTSDSAAEAALEEGEGVLRMMPTWVPRSFCVPGRRLRLHPDDYFAYGGERGGIDERWLSSSTRADNGPATGEYEGVSLVLGTDGRHIPFDTVVDNLGGTLIGARLWNRDGGWTVYSKFFDNAGPLPFHVHHDDEAAARVGRRGKPEAYYFPPELNNHLGLTPVSYFGLRPGTTRQELADRLRTFSTVGDNRVTELSQAYRIELGTGWDIPPGVLHAPASVLTYEPQAASDVFAMCECWTSSRTISADLLWKDVPPAERGNVDYIIDLLDWDRNTDPFFAQNRFMRPLPASEGDGYREEWIVYRSSAFSAKRLVVQPGRSVVVTDPAAYGAIAIAGRGRFGVWPLETPTVVRFGAPTQDEFFVSESAALTGVRIANESETQPLVILKHFGPENPDNAMNVDPA</sequence>
<protein>
    <recommendedName>
        <fullName evidence="3">Mannose-6-phosphate isomerase</fullName>
    </recommendedName>
</protein>
<evidence type="ECO:0008006" key="3">
    <source>
        <dbReference type="Google" id="ProtNLM"/>
    </source>
</evidence>
<comment type="caution">
    <text evidence="1">The sequence shown here is derived from an EMBL/GenBank/DDBJ whole genome shotgun (WGS) entry which is preliminary data.</text>
</comment>
<dbReference type="Proteomes" id="UP001589867">
    <property type="component" value="Unassembled WGS sequence"/>
</dbReference>
<organism evidence="1 2">
    <name type="scientific">Phytohabitans kaempferiae</name>
    <dbReference type="NCBI Taxonomy" id="1620943"/>
    <lineage>
        <taxon>Bacteria</taxon>
        <taxon>Bacillati</taxon>
        <taxon>Actinomycetota</taxon>
        <taxon>Actinomycetes</taxon>
        <taxon>Micromonosporales</taxon>
        <taxon>Micromonosporaceae</taxon>
    </lineage>
</organism>
<dbReference type="InterPro" id="IPR011051">
    <property type="entry name" value="RmlC_Cupin_sf"/>
</dbReference>
<proteinExistence type="predicted"/>
<dbReference type="SUPFAM" id="SSF51182">
    <property type="entry name" value="RmlC-like cupins"/>
    <property type="match status" value="1"/>
</dbReference>
<gene>
    <name evidence="1" type="ORF">ACFFIA_28845</name>
</gene>
<accession>A0ABV6MB29</accession>
<evidence type="ECO:0000313" key="1">
    <source>
        <dbReference type="EMBL" id="MFC0531662.1"/>
    </source>
</evidence>
<dbReference type="InterPro" id="IPR014710">
    <property type="entry name" value="RmlC-like_jellyroll"/>
</dbReference>
<keyword evidence="2" id="KW-1185">Reference proteome</keyword>
<reference evidence="1 2" key="1">
    <citation type="submission" date="2024-09" db="EMBL/GenBank/DDBJ databases">
        <authorList>
            <person name="Sun Q."/>
            <person name="Mori K."/>
        </authorList>
    </citation>
    <scope>NUCLEOTIDE SEQUENCE [LARGE SCALE GENOMIC DNA]</scope>
    <source>
        <strain evidence="1 2">TBRC 3947</strain>
    </source>
</reference>
<dbReference type="EMBL" id="JBHLUH010000060">
    <property type="protein sequence ID" value="MFC0531662.1"/>
    <property type="molecule type" value="Genomic_DNA"/>
</dbReference>